<sequence>MRRPKLLFIPVSSAEGIGEYMRSMIIAEGVKRRWPEADIHFILSREAPYANTCPFKTHQVARSPTKEVAAVNRLMAELKPNIVIFDASGRRSQLACAKRNGAAVVFISQHKRKRARGMKWSRARHTDRHWVAQPSFAIEPLSRWERFKLKLLGLVSPRHLGMVFMPPDEARRETLQAKWQLQHGQYLLVNAGSGGHKLGVGLAADIFADAAAALARELGIRTVMIYGDNYPKQPVENDDVVAIKSLNNEDFISLLSGAKAAILSGGGTVLQAIALGVPVLGVPVAKDQPARLQACEAEGLIKVAASETLVESARAFIQPQVLQQLSQALASQSQGNGLQQALADIAELLAERANQ</sequence>
<keyword evidence="2" id="KW-1185">Reference proteome</keyword>
<evidence type="ECO:0000313" key="1">
    <source>
        <dbReference type="EMBL" id="QSX37384.1"/>
    </source>
</evidence>
<dbReference type="RefSeq" id="WP_207380617.1">
    <property type="nucleotide sequence ID" value="NZ_CP071502.1"/>
</dbReference>
<name>A0ABX7R1N2_9GAMM</name>
<protein>
    <recommendedName>
        <fullName evidence="3">Glycosyl transferase family 28 C-terminal domain-containing protein</fullName>
    </recommendedName>
</protein>
<reference evidence="1 2" key="1">
    <citation type="submission" date="2021-03" db="EMBL/GenBank/DDBJ databases">
        <title>Novel species identification of genus Shewanella.</title>
        <authorList>
            <person name="Liu G."/>
            <person name="Zhang Q."/>
        </authorList>
    </citation>
    <scope>NUCLEOTIDE SEQUENCE [LARGE SCALE GENOMIC DNA]</scope>
    <source>
        <strain evidence="1 2">FJAT-52962</strain>
    </source>
</reference>
<dbReference type="EMBL" id="CP071502">
    <property type="protein sequence ID" value="QSX37384.1"/>
    <property type="molecule type" value="Genomic_DNA"/>
</dbReference>
<evidence type="ECO:0000313" key="2">
    <source>
        <dbReference type="Proteomes" id="UP000663207"/>
    </source>
</evidence>
<organism evidence="1 2">
    <name type="scientific">Shewanella sedimentimangrovi</name>
    <dbReference type="NCBI Taxonomy" id="2814293"/>
    <lineage>
        <taxon>Bacteria</taxon>
        <taxon>Pseudomonadati</taxon>
        <taxon>Pseudomonadota</taxon>
        <taxon>Gammaproteobacteria</taxon>
        <taxon>Alteromonadales</taxon>
        <taxon>Shewanellaceae</taxon>
        <taxon>Shewanella</taxon>
    </lineage>
</organism>
<accession>A0ABX7R1N2</accession>
<proteinExistence type="predicted"/>
<evidence type="ECO:0008006" key="3">
    <source>
        <dbReference type="Google" id="ProtNLM"/>
    </source>
</evidence>
<gene>
    <name evidence="1" type="ORF">JYB85_00555</name>
</gene>
<dbReference type="SUPFAM" id="SSF53756">
    <property type="entry name" value="UDP-Glycosyltransferase/glycogen phosphorylase"/>
    <property type="match status" value="1"/>
</dbReference>
<dbReference type="Proteomes" id="UP000663207">
    <property type="component" value="Chromosome"/>
</dbReference>
<dbReference type="Gene3D" id="3.40.50.2000">
    <property type="entry name" value="Glycogen Phosphorylase B"/>
    <property type="match status" value="2"/>
</dbReference>